<gene>
    <name evidence="1" type="primary">nxrA2</name>
    <name evidence="1" type="ORF">NITHO_3480002</name>
</gene>
<dbReference type="Gene3D" id="3.40.50.12440">
    <property type="match status" value="1"/>
</dbReference>
<dbReference type="EC" id="1.7.99.4" evidence="1"/>
<evidence type="ECO:0000313" key="1">
    <source>
        <dbReference type="EMBL" id="CCF84486.1"/>
    </source>
</evidence>
<keyword evidence="2" id="KW-1185">Reference proteome</keyword>
<keyword evidence="1" id="KW-0560">Oxidoreductase</keyword>
<dbReference type="AlphaFoldDB" id="I4EIH4"/>
<proteinExistence type="predicted"/>
<organism evidence="1 2">
    <name type="scientific">Nitrolancea hollandica Lb</name>
    <dbReference type="NCBI Taxonomy" id="1129897"/>
    <lineage>
        <taxon>Bacteria</taxon>
        <taxon>Pseudomonadati</taxon>
        <taxon>Thermomicrobiota</taxon>
        <taxon>Thermomicrobia</taxon>
        <taxon>Sphaerobacterales</taxon>
        <taxon>Sphaerobacterineae</taxon>
        <taxon>Sphaerobacteraceae</taxon>
        <taxon>Nitrolancea</taxon>
    </lineage>
</organism>
<name>I4EIH4_9BACT</name>
<dbReference type="EMBL" id="CAGS01000277">
    <property type="protein sequence ID" value="CCF84486.1"/>
    <property type="molecule type" value="Genomic_DNA"/>
</dbReference>
<dbReference type="GO" id="GO:0016491">
    <property type="term" value="F:oxidoreductase activity"/>
    <property type="evidence" value="ECO:0007669"/>
    <property type="project" value="UniProtKB-KW"/>
</dbReference>
<dbReference type="Proteomes" id="UP000004221">
    <property type="component" value="Unassembled WGS sequence"/>
</dbReference>
<sequence>MQMAGGYAQWTYAWNYWGPIGIMTRDTHVAVRKLSQLVW</sequence>
<accession>I4EIH4</accession>
<protein>
    <submittedName>
        <fullName evidence="1">Nitrite oxidoreductase, alpha subunit (Fragment,part 4)</fullName>
        <ecNumber evidence="1">1.7.99.4</ecNumber>
    </submittedName>
</protein>
<evidence type="ECO:0000313" key="2">
    <source>
        <dbReference type="Proteomes" id="UP000004221"/>
    </source>
</evidence>
<reference evidence="1 2" key="1">
    <citation type="journal article" date="2012" name="ISME J.">
        <title>Nitrification expanded: discovery, physiology and genomics of a nitrite-oxidizing bacterium from the phylum Chloroflexi.</title>
        <authorList>
            <person name="Sorokin D.Y."/>
            <person name="Lucker S."/>
            <person name="Vejmelkova D."/>
            <person name="Kostrikina N.A."/>
            <person name="Kleerebezem R."/>
            <person name="Rijpstra W.I."/>
            <person name="Damste J.S."/>
            <person name="Le Paslier D."/>
            <person name="Muyzer G."/>
            <person name="Wagner M."/>
            <person name="van Loosdrecht M.C."/>
            <person name="Daims H."/>
        </authorList>
    </citation>
    <scope>NUCLEOTIDE SEQUENCE [LARGE SCALE GENOMIC DNA]</scope>
    <source>
        <strain evidence="2">none</strain>
    </source>
</reference>
<comment type="caution">
    <text evidence="1">The sequence shown here is derived from an EMBL/GenBank/DDBJ whole genome shotgun (WGS) entry which is preliminary data.</text>
</comment>